<dbReference type="AlphaFoldDB" id="A0A6C0H9D7"/>
<feature type="compositionally biased region" description="Basic residues" evidence="1">
    <location>
        <begin position="110"/>
        <end position="147"/>
    </location>
</feature>
<organism evidence="2">
    <name type="scientific">viral metagenome</name>
    <dbReference type="NCBI Taxonomy" id="1070528"/>
    <lineage>
        <taxon>unclassified sequences</taxon>
        <taxon>metagenomes</taxon>
        <taxon>organismal metagenomes</taxon>
    </lineage>
</organism>
<reference evidence="2" key="1">
    <citation type="journal article" date="2020" name="Nature">
        <title>Giant virus diversity and host interactions through global metagenomics.</title>
        <authorList>
            <person name="Schulz F."/>
            <person name="Roux S."/>
            <person name="Paez-Espino D."/>
            <person name="Jungbluth S."/>
            <person name="Walsh D.A."/>
            <person name="Denef V.J."/>
            <person name="McMahon K.D."/>
            <person name="Konstantinidis K.T."/>
            <person name="Eloe-Fadrosh E.A."/>
            <person name="Kyrpides N.C."/>
            <person name="Woyke T."/>
        </authorList>
    </citation>
    <scope>NUCLEOTIDE SEQUENCE</scope>
    <source>
        <strain evidence="2">GVMAG-M-3300023179-86</strain>
    </source>
</reference>
<accession>A0A6C0H9D7</accession>
<protein>
    <submittedName>
        <fullName evidence="2">Uncharacterized protein</fullName>
    </submittedName>
</protein>
<feature type="region of interest" description="Disordered" evidence="1">
    <location>
        <begin position="81"/>
        <end position="147"/>
    </location>
</feature>
<sequence length="147" mass="17332">MTENIPKEHYLFEALREDPNVYIDDKKNDVKIGDTIEYIANNQLGKRKYNVIESLDENGNVEKGLEEIDFTPSKKMALLNDFTQTQSPKTSSDEPSIFNFHWYPDDGSKGGKKKHKKTQHKRNRKQRFKSKSKSKMMKSKKYRRTKK</sequence>
<evidence type="ECO:0000313" key="2">
    <source>
        <dbReference type="EMBL" id="QHT77017.1"/>
    </source>
</evidence>
<dbReference type="EMBL" id="MN739916">
    <property type="protein sequence ID" value="QHT77017.1"/>
    <property type="molecule type" value="Genomic_DNA"/>
</dbReference>
<evidence type="ECO:0000256" key="1">
    <source>
        <dbReference type="SAM" id="MobiDB-lite"/>
    </source>
</evidence>
<feature type="compositionally biased region" description="Polar residues" evidence="1">
    <location>
        <begin position="81"/>
        <end position="94"/>
    </location>
</feature>
<name>A0A6C0H9D7_9ZZZZ</name>
<proteinExistence type="predicted"/>